<feature type="signal peptide" evidence="2">
    <location>
        <begin position="1"/>
        <end position="22"/>
    </location>
</feature>
<dbReference type="AlphaFoldDB" id="A0A0S4JBE2"/>
<gene>
    <name evidence="3" type="ORF">BSAL_10400</name>
</gene>
<evidence type="ECO:0000256" key="1">
    <source>
        <dbReference type="SAM" id="MobiDB-lite"/>
    </source>
</evidence>
<evidence type="ECO:0008006" key="5">
    <source>
        <dbReference type="Google" id="ProtNLM"/>
    </source>
</evidence>
<feature type="chain" id="PRO_5006622144" description="Membrane-associated protein" evidence="2">
    <location>
        <begin position="23"/>
        <end position="256"/>
    </location>
</feature>
<keyword evidence="4" id="KW-1185">Reference proteome</keyword>
<evidence type="ECO:0000256" key="2">
    <source>
        <dbReference type="SAM" id="SignalP"/>
    </source>
</evidence>
<feature type="compositionally biased region" description="Polar residues" evidence="1">
    <location>
        <begin position="194"/>
        <end position="223"/>
    </location>
</feature>
<feature type="region of interest" description="Disordered" evidence="1">
    <location>
        <begin position="194"/>
        <end position="235"/>
    </location>
</feature>
<evidence type="ECO:0000313" key="3">
    <source>
        <dbReference type="EMBL" id="CUG87493.1"/>
    </source>
</evidence>
<protein>
    <recommendedName>
        <fullName evidence="5">Membrane-associated protein</fullName>
    </recommendedName>
</protein>
<organism evidence="3 4">
    <name type="scientific">Bodo saltans</name>
    <name type="common">Flagellated protozoan</name>
    <dbReference type="NCBI Taxonomy" id="75058"/>
    <lineage>
        <taxon>Eukaryota</taxon>
        <taxon>Discoba</taxon>
        <taxon>Euglenozoa</taxon>
        <taxon>Kinetoplastea</taxon>
        <taxon>Metakinetoplastina</taxon>
        <taxon>Eubodonida</taxon>
        <taxon>Bodonidae</taxon>
        <taxon>Bodo</taxon>
    </lineage>
</organism>
<accession>A0A0S4JBE2</accession>
<keyword evidence="2" id="KW-0732">Signal</keyword>
<evidence type="ECO:0000313" key="4">
    <source>
        <dbReference type="Proteomes" id="UP000051952"/>
    </source>
</evidence>
<proteinExistence type="predicted"/>
<dbReference type="Proteomes" id="UP000051952">
    <property type="component" value="Unassembled WGS sequence"/>
</dbReference>
<dbReference type="Gene3D" id="3.10.100.10">
    <property type="entry name" value="Mannose-Binding Protein A, subunit A"/>
    <property type="match status" value="1"/>
</dbReference>
<sequence length="256" mass="27021">MFPIVQLIISMIALGCLTRSQASEFFLIADPSVSAGAGALQNCRRECAAATRGTGINSNEVINLMSSTSSSDFSLGGSRLTDGSTRYWTENKHATLLAHNSQGVPFYEGVTVTQDGHAINGAFNALCPSEPNNGGDPPTSETHIVVRYCPAGWGWNDATIHRSNGCVCRRFQSASSSYNNNFSLSYPTPSLSAVTSGTMSRSDGTGTLFSNSRSSNTPTATHKSFSSGTSQSSTCFSLSSSELLSTTIARRSNPRG</sequence>
<dbReference type="EMBL" id="CYKH01001528">
    <property type="protein sequence ID" value="CUG87493.1"/>
    <property type="molecule type" value="Genomic_DNA"/>
</dbReference>
<dbReference type="VEuPathDB" id="TriTrypDB:BSAL_10400"/>
<reference evidence="4" key="1">
    <citation type="submission" date="2015-09" db="EMBL/GenBank/DDBJ databases">
        <authorList>
            <consortium name="Pathogen Informatics"/>
        </authorList>
    </citation>
    <scope>NUCLEOTIDE SEQUENCE [LARGE SCALE GENOMIC DNA]</scope>
    <source>
        <strain evidence="4">Lake Konstanz</strain>
    </source>
</reference>
<name>A0A0S4JBE2_BODSA</name>
<dbReference type="InterPro" id="IPR016186">
    <property type="entry name" value="C-type_lectin-like/link_sf"/>
</dbReference>
<feature type="compositionally biased region" description="Low complexity" evidence="1">
    <location>
        <begin position="224"/>
        <end position="235"/>
    </location>
</feature>